<dbReference type="InParanoid" id="G3HXL3"/>
<accession>G3HXL3</accession>
<evidence type="ECO:0000313" key="1">
    <source>
        <dbReference type="EMBL" id="EGW06915.1"/>
    </source>
</evidence>
<proteinExistence type="predicted"/>
<dbReference type="Proteomes" id="UP000001075">
    <property type="component" value="Unassembled WGS sequence"/>
</dbReference>
<organism evidence="1 2">
    <name type="scientific">Cricetulus griseus</name>
    <name type="common">Chinese hamster</name>
    <name type="synonym">Cricetulus barabensis griseus</name>
    <dbReference type="NCBI Taxonomy" id="10029"/>
    <lineage>
        <taxon>Eukaryota</taxon>
        <taxon>Metazoa</taxon>
        <taxon>Chordata</taxon>
        <taxon>Craniata</taxon>
        <taxon>Vertebrata</taxon>
        <taxon>Euteleostomi</taxon>
        <taxon>Mammalia</taxon>
        <taxon>Eutheria</taxon>
        <taxon>Euarchontoglires</taxon>
        <taxon>Glires</taxon>
        <taxon>Rodentia</taxon>
        <taxon>Myomorpha</taxon>
        <taxon>Muroidea</taxon>
        <taxon>Cricetidae</taxon>
        <taxon>Cricetinae</taxon>
        <taxon>Cricetulus</taxon>
    </lineage>
</organism>
<reference evidence="2" key="1">
    <citation type="journal article" date="2011" name="Nat. Biotechnol.">
        <title>The genomic sequence of the Chinese hamster ovary (CHO)-K1 cell line.</title>
        <authorList>
            <person name="Xu X."/>
            <person name="Nagarajan H."/>
            <person name="Lewis N.E."/>
            <person name="Pan S."/>
            <person name="Cai Z."/>
            <person name="Liu X."/>
            <person name="Chen W."/>
            <person name="Xie M."/>
            <person name="Wang W."/>
            <person name="Hammond S."/>
            <person name="Andersen M.R."/>
            <person name="Neff N."/>
            <person name="Passarelli B."/>
            <person name="Koh W."/>
            <person name="Fan H.C."/>
            <person name="Wang J."/>
            <person name="Gui Y."/>
            <person name="Lee K.H."/>
            <person name="Betenbaugh M.J."/>
            <person name="Quake S.R."/>
            <person name="Famili I."/>
            <person name="Palsson B.O."/>
            <person name="Wang J."/>
        </authorList>
    </citation>
    <scope>NUCLEOTIDE SEQUENCE [LARGE SCALE GENOMIC DNA]</scope>
    <source>
        <strain evidence="2">CHO K1 cell line</strain>
    </source>
</reference>
<gene>
    <name evidence="1" type="ORF">I79_015739</name>
</gene>
<dbReference type="EMBL" id="JH000882">
    <property type="protein sequence ID" value="EGW06915.1"/>
    <property type="molecule type" value="Genomic_DNA"/>
</dbReference>
<evidence type="ECO:0000313" key="2">
    <source>
        <dbReference type="Proteomes" id="UP000001075"/>
    </source>
</evidence>
<protein>
    <submittedName>
        <fullName evidence="1">Uncharacterized protein</fullName>
    </submittedName>
</protein>
<dbReference type="AlphaFoldDB" id="G3HXL3"/>
<sequence>MTSTDQGVALCGQDCSLCQGLFASEESYVTVATCCQVGHGAFRWHLRISGMFHYSMTQARL</sequence>
<name>G3HXL3_CRIGR</name>